<dbReference type="OrthoDB" id="264363at2"/>
<dbReference type="InterPro" id="IPR006439">
    <property type="entry name" value="HAD-SF_hydro_IA"/>
</dbReference>
<sequence>MKSEIIIFDVNETLLNLFPLKEEINAALENEMGFEVWFPKLLHYSLVETTTGNYKNFTEIAAATFKMIAGKFDKSFTNSEIKNILSEITKLPPYPDVKPGLQQLKNSGYKLIAFSNGKPDVLKSQLEFAEIDSFFDGIHSVEEIEKYKPHPNSYQYILSKYETKAKNALMVAAHAWDILGAKRANLKTCFIERPGKSFYHLAKKPEITVSGIDEIAENLN</sequence>
<dbReference type="PANTHER" id="PTHR43316">
    <property type="entry name" value="HYDROLASE, HALOACID DELAHOGENASE-RELATED"/>
    <property type="match status" value="1"/>
</dbReference>
<reference evidence="3" key="1">
    <citation type="submission" date="2015-10" db="EMBL/GenBank/DDBJ databases">
        <title>Draft genome sequence of Salegentibacter mishustinae KCTC 12263.</title>
        <authorList>
            <person name="Lin W."/>
            <person name="Zheng Q."/>
        </authorList>
    </citation>
    <scope>NUCLEOTIDE SEQUENCE [LARGE SCALE GENOMIC DNA]</scope>
    <source>
        <strain evidence="3">KCTC 12263</strain>
    </source>
</reference>
<comment type="similarity">
    <text evidence="1">Belongs to the HAD-like hydrolase superfamily. S-2-haloalkanoic acid dehalogenase family.</text>
</comment>
<dbReference type="NCBIfam" id="TIGR01428">
    <property type="entry name" value="HAD_type_II"/>
    <property type="match status" value="1"/>
</dbReference>
<dbReference type="InterPro" id="IPR023214">
    <property type="entry name" value="HAD_sf"/>
</dbReference>
<dbReference type="SUPFAM" id="SSF56784">
    <property type="entry name" value="HAD-like"/>
    <property type="match status" value="1"/>
</dbReference>
<organism evidence="3 4">
    <name type="scientific">Salegentibacter mishustinae</name>
    <dbReference type="NCBI Taxonomy" id="270918"/>
    <lineage>
        <taxon>Bacteria</taxon>
        <taxon>Pseudomonadati</taxon>
        <taxon>Bacteroidota</taxon>
        <taxon>Flavobacteriia</taxon>
        <taxon>Flavobacteriales</taxon>
        <taxon>Flavobacteriaceae</taxon>
        <taxon>Salegentibacter</taxon>
    </lineage>
</organism>
<dbReference type="Proteomes" id="UP000051643">
    <property type="component" value="Unassembled WGS sequence"/>
</dbReference>
<accession>A0A0Q9ZLE4</accession>
<dbReference type="InterPro" id="IPR023198">
    <property type="entry name" value="PGP-like_dom2"/>
</dbReference>
<comment type="caution">
    <text evidence="3">The sequence shown here is derived from an EMBL/GenBank/DDBJ whole genome shotgun (WGS) entry which is preliminary data.</text>
</comment>
<dbReference type="STRING" id="270918.APR42_15265"/>
<name>A0A0Q9ZLE4_9FLAO</name>
<dbReference type="Pfam" id="PF13419">
    <property type="entry name" value="HAD_2"/>
    <property type="match status" value="1"/>
</dbReference>
<dbReference type="InterPro" id="IPR051540">
    <property type="entry name" value="S-2-haloacid_dehalogenase"/>
</dbReference>
<dbReference type="RefSeq" id="WP_057481150.1">
    <property type="nucleotide sequence ID" value="NZ_BMWR01000009.1"/>
</dbReference>
<proteinExistence type="inferred from homology"/>
<keyword evidence="2" id="KW-0378">Hydrolase</keyword>
<evidence type="ECO:0000313" key="3">
    <source>
        <dbReference type="EMBL" id="KRG29793.1"/>
    </source>
</evidence>
<dbReference type="NCBIfam" id="TIGR01493">
    <property type="entry name" value="HAD-SF-IA-v2"/>
    <property type="match status" value="1"/>
</dbReference>
<dbReference type="AlphaFoldDB" id="A0A0Q9ZLE4"/>
<keyword evidence="4" id="KW-1185">Reference proteome</keyword>
<dbReference type="SFLD" id="SFLDG01129">
    <property type="entry name" value="C1.5:_HAD__Beta-PGM__Phosphata"/>
    <property type="match status" value="1"/>
</dbReference>
<evidence type="ECO:0000256" key="1">
    <source>
        <dbReference type="ARBA" id="ARBA00008106"/>
    </source>
</evidence>
<dbReference type="InterPro" id="IPR041492">
    <property type="entry name" value="HAD_2"/>
</dbReference>
<dbReference type="InterPro" id="IPR036412">
    <property type="entry name" value="HAD-like_sf"/>
</dbReference>
<evidence type="ECO:0000313" key="4">
    <source>
        <dbReference type="Proteomes" id="UP000051643"/>
    </source>
</evidence>
<evidence type="ECO:0000256" key="2">
    <source>
        <dbReference type="ARBA" id="ARBA00022801"/>
    </source>
</evidence>
<dbReference type="SFLD" id="SFLDS00003">
    <property type="entry name" value="Haloacid_Dehalogenase"/>
    <property type="match status" value="1"/>
</dbReference>
<protein>
    <submittedName>
        <fullName evidence="3">Haloacid dehalogenase</fullName>
    </submittedName>
</protein>
<dbReference type="Gene3D" id="3.40.50.1000">
    <property type="entry name" value="HAD superfamily/HAD-like"/>
    <property type="match status" value="1"/>
</dbReference>
<dbReference type="PANTHER" id="PTHR43316:SF3">
    <property type="entry name" value="HALOACID DEHALOGENASE, TYPE II (AFU_ORTHOLOGUE AFUA_2G07750)-RELATED"/>
    <property type="match status" value="1"/>
</dbReference>
<dbReference type="GO" id="GO:0019120">
    <property type="term" value="F:hydrolase activity, acting on acid halide bonds, in C-halide compounds"/>
    <property type="evidence" value="ECO:0007669"/>
    <property type="project" value="InterPro"/>
</dbReference>
<dbReference type="InterPro" id="IPR006328">
    <property type="entry name" value="2-HAD"/>
</dbReference>
<dbReference type="EMBL" id="LKTP01000004">
    <property type="protein sequence ID" value="KRG29793.1"/>
    <property type="molecule type" value="Genomic_DNA"/>
</dbReference>
<dbReference type="CDD" id="cd02588">
    <property type="entry name" value="HAD_L2-DEX"/>
    <property type="match status" value="1"/>
</dbReference>
<gene>
    <name evidence="3" type="ORF">APR42_15265</name>
</gene>
<dbReference type="Gene3D" id="1.10.150.240">
    <property type="entry name" value="Putative phosphatase, domain 2"/>
    <property type="match status" value="1"/>
</dbReference>